<feature type="domain" description="Flagellar hook-associated protein 2 C-terminal" evidence="7">
    <location>
        <begin position="566"/>
        <end position="659"/>
    </location>
</feature>
<dbReference type="Pfam" id="PF07195">
    <property type="entry name" value="FliD_C"/>
    <property type="match status" value="2"/>
</dbReference>
<protein>
    <recommendedName>
        <fullName evidence="5">Flagellar hook-associated protein 2</fullName>
        <shortName evidence="5">HAP2</shortName>
    </recommendedName>
    <alternativeName>
        <fullName evidence="5">Flagellar cap protein</fullName>
    </alternativeName>
</protein>
<comment type="function">
    <text evidence="5">Required for morphogenesis and for the elongation of the flagellar filament by facilitating polymerization of the flagellin monomers at the tip of growing filament. Forms a capping structure, which prevents flagellin subunits (transported through the central channel of the flagellum) from leaking out without polymerization at the distal end.</text>
</comment>
<evidence type="ECO:0000313" key="8">
    <source>
        <dbReference type="EMBL" id="MDO3382604.1"/>
    </source>
</evidence>
<dbReference type="PANTHER" id="PTHR30288">
    <property type="entry name" value="FLAGELLAR CAP/ASSEMBLY PROTEIN FLID"/>
    <property type="match status" value="1"/>
</dbReference>
<keyword evidence="5" id="KW-0964">Secreted</keyword>
<name>A0ABT8TET2_9GAMM</name>
<comment type="subcellular location">
    <subcellularLocation>
        <location evidence="5">Secreted</location>
    </subcellularLocation>
    <subcellularLocation>
        <location evidence="5">Bacterial flagellum</location>
    </subcellularLocation>
</comment>
<comment type="subunit">
    <text evidence="2 5">Homopentamer.</text>
</comment>
<dbReference type="RefSeq" id="WP_302712952.1">
    <property type="nucleotide sequence ID" value="NZ_JAULRT010000052.1"/>
</dbReference>
<accession>A0ABT8TET2</accession>
<evidence type="ECO:0000256" key="2">
    <source>
        <dbReference type="ARBA" id="ARBA00011255"/>
    </source>
</evidence>
<feature type="domain" description="Flagellar hook-associated protein 2 N-terminal" evidence="6">
    <location>
        <begin position="16"/>
        <end position="114"/>
    </location>
</feature>
<dbReference type="EMBL" id="JAULRT010000052">
    <property type="protein sequence ID" value="MDO3382604.1"/>
    <property type="molecule type" value="Genomic_DNA"/>
</dbReference>
<keyword evidence="9" id="KW-1185">Reference proteome</keyword>
<evidence type="ECO:0000256" key="4">
    <source>
        <dbReference type="ARBA" id="ARBA00023143"/>
    </source>
</evidence>
<feature type="coiled-coil region" evidence="5">
    <location>
        <begin position="615"/>
        <end position="642"/>
    </location>
</feature>
<evidence type="ECO:0000256" key="5">
    <source>
        <dbReference type="RuleBase" id="RU362066"/>
    </source>
</evidence>
<dbReference type="Pfam" id="PF02465">
    <property type="entry name" value="FliD_N"/>
    <property type="match status" value="1"/>
</dbReference>
<evidence type="ECO:0000259" key="6">
    <source>
        <dbReference type="Pfam" id="PF02465"/>
    </source>
</evidence>
<sequence length="678" mass="72298">MTTIGNDIINRVGGGSGIDTGNLINDLVSLQSTPDQQRLDRRQELLESQISDYGLLRSALSSLEGAVNAVSSKDTFDAKSVSLPDTSLIALTQLNAKAAAGDYRLKIEQVAQPQSLSSASFASQTTEIGKGELTIRFGDWNGALDNFNVDAEKTGATITIDETNNTLTGLRDAINQADIGVQASIVADGGAYKLLLTSPSGATNELEISVTEEAGSPGLAAFSFDESSQSMTQEQEGMDALVRVNGLLVARDSNHITDVIEGLEFDIFNSSSTEVINLNISADKSTAEQAIRDFVEAYNTFFDEAQKLTGFNEESGEFGSLRNDSLADNLVDQVRKFIGGAVPGLEDGFTSLANLGIRTRLDGRLEINEDPDEPNTNFRAAIDKNFGLVRDLFVPTTNSSDAKVKINSYSARTQPGTYEVVISQDPTRGQFIADPLPASFPLDTSGKDYSFDIRVDGVDAATIALPDGKTYNSAQELAADFQTLINLDASLQAAQVKVSVSYNTDTGALEFVSDAYGSDSRVSFAAVGDDMGELGITAKAGSSGLDVVGTVNGEAAFGYGNILLPAINTKADGLSMTITPGATNSTVTFSRGFAGGLSSLVNDFLSNNGLINEREANIREDLEDVDDDRAELERRTEAYRSRLQSQFLAMELIVNNLNNTGSFLDGILDRLPFTAKNN</sequence>
<keyword evidence="8" id="KW-0969">Cilium</keyword>
<keyword evidence="8" id="KW-0282">Flagellum</keyword>
<evidence type="ECO:0000256" key="1">
    <source>
        <dbReference type="ARBA" id="ARBA00009764"/>
    </source>
</evidence>
<evidence type="ECO:0000313" key="9">
    <source>
        <dbReference type="Proteomes" id="UP001168380"/>
    </source>
</evidence>
<comment type="caution">
    <text evidence="8">The sequence shown here is derived from an EMBL/GenBank/DDBJ whole genome shotgun (WGS) entry which is preliminary data.</text>
</comment>
<feature type="domain" description="Flagellar hook-associated protein 2 C-terminal" evidence="7">
    <location>
        <begin position="238"/>
        <end position="400"/>
    </location>
</feature>
<dbReference type="InterPro" id="IPR003481">
    <property type="entry name" value="FliD_N"/>
</dbReference>
<gene>
    <name evidence="8" type="primary">fliD</name>
    <name evidence="8" type="ORF">QWI16_10510</name>
</gene>
<evidence type="ECO:0000256" key="3">
    <source>
        <dbReference type="ARBA" id="ARBA00023054"/>
    </source>
</evidence>
<reference evidence="8" key="1">
    <citation type="submission" date="2023-07" db="EMBL/GenBank/DDBJ databases">
        <title>Gilvimarinus algae sp. nov., isolated from the surface of Kelp.</title>
        <authorList>
            <person name="Sun Y.Y."/>
            <person name="Gong Y."/>
            <person name="Du Z.J."/>
        </authorList>
    </citation>
    <scope>NUCLEOTIDE SEQUENCE</scope>
    <source>
        <strain evidence="8">SDUM040014</strain>
    </source>
</reference>
<keyword evidence="8" id="KW-0966">Cell projection</keyword>
<evidence type="ECO:0000259" key="7">
    <source>
        <dbReference type="Pfam" id="PF07195"/>
    </source>
</evidence>
<dbReference type="Proteomes" id="UP001168380">
    <property type="component" value="Unassembled WGS sequence"/>
</dbReference>
<dbReference type="InterPro" id="IPR040026">
    <property type="entry name" value="FliD"/>
</dbReference>
<keyword evidence="4 5" id="KW-0975">Bacterial flagellum</keyword>
<dbReference type="PANTHER" id="PTHR30288:SF0">
    <property type="entry name" value="FLAGELLAR HOOK-ASSOCIATED PROTEIN 2"/>
    <property type="match status" value="1"/>
</dbReference>
<proteinExistence type="inferred from homology"/>
<dbReference type="InterPro" id="IPR010809">
    <property type="entry name" value="FliD_C"/>
</dbReference>
<organism evidence="8 9">
    <name type="scientific">Gilvimarinus algae</name>
    <dbReference type="NCBI Taxonomy" id="3058037"/>
    <lineage>
        <taxon>Bacteria</taxon>
        <taxon>Pseudomonadati</taxon>
        <taxon>Pseudomonadota</taxon>
        <taxon>Gammaproteobacteria</taxon>
        <taxon>Cellvibrionales</taxon>
        <taxon>Cellvibrionaceae</taxon>
        <taxon>Gilvimarinus</taxon>
    </lineage>
</organism>
<keyword evidence="3 5" id="KW-0175">Coiled coil</keyword>
<comment type="similarity">
    <text evidence="1 5">Belongs to the FliD family.</text>
</comment>